<dbReference type="EMBL" id="QHHQ01000005">
    <property type="protein sequence ID" value="RAH99401.1"/>
    <property type="molecule type" value="Genomic_DNA"/>
</dbReference>
<keyword evidence="2" id="KW-0732">Signal</keyword>
<dbReference type="PANTHER" id="PTHR22946:SF9">
    <property type="entry name" value="POLYKETIDE TRANSFERASE AF380"/>
    <property type="match status" value="1"/>
</dbReference>
<dbReference type="InterPro" id="IPR002925">
    <property type="entry name" value="Dienelactn_hydro"/>
</dbReference>
<reference evidence="4 5" key="1">
    <citation type="submission" date="2018-05" db="EMBL/GenBank/DDBJ databases">
        <title>Acuticoccus sediminis sp. nov., isolated from deep-sea sediment of Indian Ocean.</title>
        <authorList>
            <person name="Liu X."/>
            <person name="Lai Q."/>
            <person name="Du Y."/>
            <person name="Sun F."/>
            <person name="Zhang X."/>
            <person name="Wang S."/>
            <person name="Shao Z."/>
        </authorList>
    </citation>
    <scope>NUCLEOTIDE SEQUENCE [LARGE SCALE GENOMIC DNA]</scope>
    <source>
        <strain evidence="4 5">PTG4-2</strain>
    </source>
</reference>
<evidence type="ECO:0000256" key="2">
    <source>
        <dbReference type="SAM" id="SignalP"/>
    </source>
</evidence>
<dbReference type="InterPro" id="IPR050261">
    <property type="entry name" value="FrsA_esterase"/>
</dbReference>
<proteinExistence type="predicted"/>
<keyword evidence="5" id="KW-1185">Reference proteome</keyword>
<gene>
    <name evidence="4" type="ORF">DLJ53_23020</name>
</gene>
<evidence type="ECO:0000256" key="1">
    <source>
        <dbReference type="ARBA" id="ARBA00022801"/>
    </source>
</evidence>
<dbReference type="AlphaFoldDB" id="A0A8B2NQW0"/>
<evidence type="ECO:0000313" key="4">
    <source>
        <dbReference type="EMBL" id="RAH99401.1"/>
    </source>
</evidence>
<organism evidence="4 5">
    <name type="scientific">Acuticoccus sediminis</name>
    <dbReference type="NCBI Taxonomy" id="2184697"/>
    <lineage>
        <taxon>Bacteria</taxon>
        <taxon>Pseudomonadati</taxon>
        <taxon>Pseudomonadota</taxon>
        <taxon>Alphaproteobacteria</taxon>
        <taxon>Hyphomicrobiales</taxon>
        <taxon>Amorphaceae</taxon>
        <taxon>Acuticoccus</taxon>
    </lineage>
</organism>
<dbReference type="RefSeq" id="WP_111349578.1">
    <property type="nucleotide sequence ID" value="NZ_QHHQ01000005.1"/>
</dbReference>
<feature type="domain" description="Dienelactone hydrolase" evidence="3">
    <location>
        <begin position="73"/>
        <end position="250"/>
    </location>
</feature>
<comment type="caution">
    <text evidence="4">The sequence shown here is derived from an EMBL/GenBank/DDBJ whole genome shotgun (WGS) entry which is preliminary data.</text>
</comment>
<sequence length="336" mass="35003">MLNHALIATLALFGLGGAASADLDTSGRWSEAAVRPVDAPVRSSSPFSLSDAAGGEAPPQAASVDFYPAVGASAGNPAPAAILLHGAGGVSGNREGRYARELAGQGVAVAVIDVFGPRAGGGFIERLMTTTEAMALADAFATLAWLDGRPDVDAGRTALIGFSYGGMSSIYAAYRQVVETYAPPLPFAAHVSFYGPCVARFSDPTTTGAPVLMLWGEQDAIMDPEACGALADDLRAGGSDVTVRRYDARHRWDGASRQWRAPTHIADCRFTVGPDNTVRDDFSALPMVNAATRATILALCANRDGYLIGGDEAVRVRSNADLATFLNPILFPRAAD</sequence>
<dbReference type="Gene3D" id="3.40.50.1820">
    <property type="entry name" value="alpha/beta hydrolase"/>
    <property type="match status" value="1"/>
</dbReference>
<dbReference type="InterPro" id="IPR029058">
    <property type="entry name" value="AB_hydrolase_fold"/>
</dbReference>
<dbReference type="PANTHER" id="PTHR22946">
    <property type="entry name" value="DIENELACTONE HYDROLASE DOMAIN-CONTAINING PROTEIN-RELATED"/>
    <property type="match status" value="1"/>
</dbReference>
<dbReference type="OrthoDB" id="3647650at2"/>
<keyword evidence="1 4" id="KW-0378">Hydrolase</keyword>
<evidence type="ECO:0000313" key="5">
    <source>
        <dbReference type="Proteomes" id="UP000249590"/>
    </source>
</evidence>
<feature type="chain" id="PRO_5032605153" evidence="2">
    <location>
        <begin position="22"/>
        <end position="336"/>
    </location>
</feature>
<accession>A0A8B2NQW0</accession>
<dbReference type="GO" id="GO:0052689">
    <property type="term" value="F:carboxylic ester hydrolase activity"/>
    <property type="evidence" value="ECO:0007669"/>
    <property type="project" value="UniProtKB-ARBA"/>
</dbReference>
<name>A0A8B2NQW0_9HYPH</name>
<evidence type="ECO:0000259" key="3">
    <source>
        <dbReference type="Pfam" id="PF01738"/>
    </source>
</evidence>
<dbReference type="Pfam" id="PF01738">
    <property type="entry name" value="DLH"/>
    <property type="match status" value="1"/>
</dbReference>
<dbReference type="Proteomes" id="UP000249590">
    <property type="component" value="Unassembled WGS sequence"/>
</dbReference>
<protein>
    <submittedName>
        <fullName evidence="4">Dienelactone hydrolase</fullName>
    </submittedName>
</protein>
<dbReference type="SUPFAM" id="SSF53474">
    <property type="entry name" value="alpha/beta-Hydrolases"/>
    <property type="match status" value="1"/>
</dbReference>
<feature type="signal peptide" evidence="2">
    <location>
        <begin position="1"/>
        <end position="21"/>
    </location>
</feature>